<dbReference type="Proteomes" id="UP000324222">
    <property type="component" value="Unassembled WGS sequence"/>
</dbReference>
<sequence length="16" mass="1737">MNEMPLDLCAGGWRSG</sequence>
<dbReference type="EMBL" id="VSRR010053141">
    <property type="protein sequence ID" value="MPC80138.1"/>
    <property type="molecule type" value="Genomic_DNA"/>
</dbReference>
<dbReference type="AlphaFoldDB" id="A0A5B7IGZ1"/>
<evidence type="ECO:0000313" key="1">
    <source>
        <dbReference type="EMBL" id="MPC80138.1"/>
    </source>
</evidence>
<reference evidence="1 2" key="1">
    <citation type="submission" date="2019-05" db="EMBL/GenBank/DDBJ databases">
        <title>Another draft genome of Portunus trituberculatus and its Hox gene families provides insights of decapod evolution.</title>
        <authorList>
            <person name="Jeong J.-H."/>
            <person name="Song I."/>
            <person name="Kim S."/>
            <person name="Choi T."/>
            <person name="Kim D."/>
            <person name="Ryu S."/>
            <person name="Kim W."/>
        </authorList>
    </citation>
    <scope>NUCLEOTIDE SEQUENCE [LARGE SCALE GENOMIC DNA]</scope>
    <source>
        <tissue evidence="1">Muscle</tissue>
    </source>
</reference>
<protein>
    <submittedName>
        <fullName evidence="1">Uncharacterized protein</fullName>
    </submittedName>
</protein>
<evidence type="ECO:0000313" key="2">
    <source>
        <dbReference type="Proteomes" id="UP000324222"/>
    </source>
</evidence>
<gene>
    <name evidence="1" type="ORF">E2C01_074706</name>
</gene>
<keyword evidence="2" id="KW-1185">Reference proteome</keyword>
<name>A0A5B7IGZ1_PORTR</name>
<organism evidence="1 2">
    <name type="scientific">Portunus trituberculatus</name>
    <name type="common">Swimming crab</name>
    <name type="synonym">Neptunus trituberculatus</name>
    <dbReference type="NCBI Taxonomy" id="210409"/>
    <lineage>
        <taxon>Eukaryota</taxon>
        <taxon>Metazoa</taxon>
        <taxon>Ecdysozoa</taxon>
        <taxon>Arthropoda</taxon>
        <taxon>Crustacea</taxon>
        <taxon>Multicrustacea</taxon>
        <taxon>Malacostraca</taxon>
        <taxon>Eumalacostraca</taxon>
        <taxon>Eucarida</taxon>
        <taxon>Decapoda</taxon>
        <taxon>Pleocyemata</taxon>
        <taxon>Brachyura</taxon>
        <taxon>Eubrachyura</taxon>
        <taxon>Portunoidea</taxon>
        <taxon>Portunidae</taxon>
        <taxon>Portuninae</taxon>
        <taxon>Portunus</taxon>
    </lineage>
</organism>
<proteinExistence type="predicted"/>
<accession>A0A5B7IGZ1</accession>
<comment type="caution">
    <text evidence="1">The sequence shown here is derived from an EMBL/GenBank/DDBJ whole genome shotgun (WGS) entry which is preliminary data.</text>
</comment>